<name>A0AAE1DWR7_9GAST</name>
<protein>
    <submittedName>
        <fullName evidence="1">Uncharacterized protein</fullName>
    </submittedName>
</protein>
<sequence length="79" mass="8439">MTSLTAGSTQNEVPMAAQPLSCDLANSRTPEIAEEEVPMAAYSQNSGFSDGWAPEIAHDQFPRLPTHRAVASLIAGLQR</sequence>
<keyword evidence="2" id="KW-1185">Reference proteome</keyword>
<evidence type="ECO:0000313" key="1">
    <source>
        <dbReference type="EMBL" id="KAK3785896.1"/>
    </source>
</evidence>
<reference evidence="1" key="1">
    <citation type="journal article" date="2023" name="G3 (Bethesda)">
        <title>A reference genome for the long-term kleptoplast-retaining sea slug Elysia crispata morphotype clarki.</title>
        <authorList>
            <person name="Eastman K.E."/>
            <person name="Pendleton A.L."/>
            <person name="Shaikh M.A."/>
            <person name="Suttiyut T."/>
            <person name="Ogas R."/>
            <person name="Tomko P."/>
            <person name="Gavelis G."/>
            <person name="Widhalm J.R."/>
            <person name="Wisecaver J.H."/>
        </authorList>
    </citation>
    <scope>NUCLEOTIDE SEQUENCE</scope>
    <source>
        <strain evidence="1">ECLA1</strain>
    </source>
</reference>
<accession>A0AAE1DWR7</accession>
<comment type="caution">
    <text evidence="1">The sequence shown here is derived from an EMBL/GenBank/DDBJ whole genome shotgun (WGS) entry which is preliminary data.</text>
</comment>
<organism evidence="1 2">
    <name type="scientific">Elysia crispata</name>
    <name type="common">lettuce slug</name>
    <dbReference type="NCBI Taxonomy" id="231223"/>
    <lineage>
        <taxon>Eukaryota</taxon>
        <taxon>Metazoa</taxon>
        <taxon>Spiralia</taxon>
        <taxon>Lophotrochozoa</taxon>
        <taxon>Mollusca</taxon>
        <taxon>Gastropoda</taxon>
        <taxon>Heterobranchia</taxon>
        <taxon>Euthyneura</taxon>
        <taxon>Panpulmonata</taxon>
        <taxon>Sacoglossa</taxon>
        <taxon>Placobranchoidea</taxon>
        <taxon>Plakobranchidae</taxon>
        <taxon>Elysia</taxon>
    </lineage>
</organism>
<proteinExistence type="predicted"/>
<dbReference type="Proteomes" id="UP001283361">
    <property type="component" value="Unassembled WGS sequence"/>
</dbReference>
<gene>
    <name evidence="1" type="ORF">RRG08_055930</name>
</gene>
<dbReference type="AlphaFoldDB" id="A0AAE1DWR7"/>
<dbReference type="EMBL" id="JAWDGP010002049">
    <property type="protein sequence ID" value="KAK3785896.1"/>
    <property type="molecule type" value="Genomic_DNA"/>
</dbReference>
<evidence type="ECO:0000313" key="2">
    <source>
        <dbReference type="Proteomes" id="UP001283361"/>
    </source>
</evidence>